<dbReference type="HAMAP" id="MF_00707">
    <property type="entry name" value="UPF0735"/>
    <property type="match status" value="1"/>
</dbReference>
<sequence length="163" mass="17877">MQSTYSKHRGVTGVGEGNRRRYYLVAEEILPEAMLKTVQVKTLLASGEVERVHDAVSQVGLSRSAFYKYRDLVHLYDEEGREHVVTLSLILEHRTGVLSVVLDAIARAGGNVLTINQGMPVHQAALVTVMVDVSDMTNPVDALVKTLVGMTGVRRAEIVGYSQ</sequence>
<dbReference type="InterPro" id="IPR045865">
    <property type="entry name" value="ACT-like_dom_sf"/>
</dbReference>
<dbReference type="EMBL" id="LR792683">
    <property type="protein sequence ID" value="CAB3391979.1"/>
    <property type="molecule type" value="Genomic_DNA"/>
</dbReference>
<accession>A0A6F9E6S6</accession>
<dbReference type="PIRSF" id="PIRSF025624">
    <property type="entry name" value="ACT_PheB"/>
    <property type="match status" value="1"/>
</dbReference>
<reference evidence="3 4" key="1">
    <citation type="submission" date="2020-04" db="EMBL/GenBank/DDBJ databases">
        <authorList>
            <person name="Hogendoorn C."/>
        </authorList>
    </citation>
    <scope>NUCLEOTIDE SEQUENCE [LARGE SCALE GENOMIC DNA]</scope>
    <source>
        <strain evidence="3">COOX1</strain>
    </source>
</reference>
<evidence type="ECO:0000313" key="3">
    <source>
        <dbReference type="EMBL" id="CAB3391979.1"/>
    </source>
</evidence>
<dbReference type="NCBIfam" id="NF003361">
    <property type="entry name" value="PRK04435.1"/>
    <property type="match status" value="1"/>
</dbReference>
<dbReference type="InterPro" id="IPR008310">
    <property type="entry name" value="UPF0735_ACT_dom-cont"/>
</dbReference>
<dbReference type="Proteomes" id="UP000502196">
    <property type="component" value="Chromosome"/>
</dbReference>
<comment type="similarity">
    <text evidence="1">Belongs to the UPF0735 family.</text>
</comment>
<dbReference type="InterPro" id="IPR002912">
    <property type="entry name" value="ACT_dom"/>
</dbReference>
<name>A0A6F9E6S6_9BACL</name>
<dbReference type="AlphaFoldDB" id="A0A6F9E6S6"/>
<protein>
    <recommendedName>
        <fullName evidence="1">UPF0735 ACT domain-containing protein COOX1_1181</fullName>
    </recommendedName>
</protein>
<gene>
    <name evidence="3" type="ORF">COOX1_1181</name>
</gene>
<evidence type="ECO:0000313" key="4">
    <source>
        <dbReference type="Proteomes" id="UP000502196"/>
    </source>
</evidence>
<evidence type="ECO:0000259" key="2">
    <source>
        <dbReference type="PROSITE" id="PS51671"/>
    </source>
</evidence>
<dbReference type="SUPFAM" id="SSF55021">
    <property type="entry name" value="ACT-like"/>
    <property type="match status" value="1"/>
</dbReference>
<organism evidence="3 4">
    <name type="scientific">Kyrpidia spormannii</name>
    <dbReference type="NCBI Taxonomy" id="2055160"/>
    <lineage>
        <taxon>Bacteria</taxon>
        <taxon>Bacillati</taxon>
        <taxon>Bacillota</taxon>
        <taxon>Bacilli</taxon>
        <taxon>Bacillales</taxon>
        <taxon>Alicyclobacillaceae</taxon>
        <taxon>Kyrpidia</taxon>
    </lineage>
</organism>
<dbReference type="PROSITE" id="PS51671">
    <property type="entry name" value="ACT"/>
    <property type="match status" value="1"/>
</dbReference>
<proteinExistence type="inferred from homology"/>
<evidence type="ECO:0000256" key="1">
    <source>
        <dbReference type="HAMAP-Rule" id="MF_00707"/>
    </source>
</evidence>
<feature type="domain" description="ACT" evidence="2">
    <location>
        <begin position="86"/>
        <end position="161"/>
    </location>
</feature>